<dbReference type="Pfam" id="PF09954">
    <property type="entry name" value="DUF2188"/>
    <property type="match status" value="1"/>
</dbReference>
<feature type="compositionally biased region" description="Basic and acidic residues" evidence="1">
    <location>
        <begin position="67"/>
        <end position="76"/>
    </location>
</feature>
<dbReference type="RefSeq" id="WP_097195441.1">
    <property type="nucleotide sequence ID" value="NZ_OBQI01000003.1"/>
</dbReference>
<dbReference type="EMBL" id="OBQI01000003">
    <property type="protein sequence ID" value="SOC49940.1"/>
    <property type="molecule type" value="Genomic_DNA"/>
</dbReference>
<feature type="compositionally biased region" description="Basic and acidic residues" evidence="1">
    <location>
        <begin position="1"/>
        <end position="10"/>
    </location>
</feature>
<dbReference type="AlphaFoldDB" id="A0A285V7A0"/>
<gene>
    <name evidence="2" type="ORF">SAMN05660748_2674</name>
</gene>
<feature type="region of interest" description="Disordered" evidence="1">
    <location>
        <begin position="1"/>
        <end position="76"/>
    </location>
</feature>
<keyword evidence="3" id="KW-1185">Reference proteome</keyword>
<evidence type="ECO:0008006" key="4">
    <source>
        <dbReference type="Google" id="ProtNLM"/>
    </source>
</evidence>
<sequence length="76" mass="8364">MAKGDVHTVPHGEGWANKVEGNKQVSNTAATKAEAQKSGREMAVKRDAEHLVHKKDGTIGERNTYPRSRDPRKSRG</sequence>
<dbReference type="OrthoDB" id="5194813at2"/>
<proteinExistence type="predicted"/>
<dbReference type="InterPro" id="IPR018691">
    <property type="entry name" value="DUF2188"/>
</dbReference>
<organism evidence="2 3">
    <name type="scientific">Blastococcus aggregatus</name>
    <dbReference type="NCBI Taxonomy" id="38502"/>
    <lineage>
        <taxon>Bacteria</taxon>
        <taxon>Bacillati</taxon>
        <taxon>Actinomycetota</taxon>
        <taxon>Actinomycetes</taxon>
        <taxon>Geodermatophilales</taxon>
        <taxon>Geodermatophilaceae</taxon>
        <taxon>Blastococcus</taxon>
    </lineage>
</organism>
<accession>A0A285V7A0</accession>
<feature type="compositionally biased region" description="Basic and acidic residues" evidence="1">
    <location>
        <begin position="34"/>
        <end position="59"/>
    </location>
</feature>
<evidence type="ECO:0000256" key="1">
    <source>
        <dbReference type="SAM" id="MobiDB-lite"/>
    </source>
</evidence>
<name>A0A285V7A0_9ACTN</name>
<evidence type="ECO:0000313" key="2">
    <source>
        <dbReference type="EMBL" id="SOC49940.1"/>
    </source>
</evidence>
<dbReference type="Proteomes" id="UP000219435">
    <property type="component" value="Unassembled WGS sequence"/>
</dbReference>
<evidence type="ECO:0000313" key="3">
    <source>
        <dbReference type="Proteomes" id="UP000219435"/>
    </source>
</evidence>
<protein>
    <recommendedName>
        <fullName evidence="4">DUF2188 domain-containing protein</fullName>
    </recommendedName>
</protein>
<reference evidence="3" key="1">
    <citation type="submission" date="2017-08" db="EMBL/GenBank/DDBJ databases">
        <authorList>
            <person name="Varghese N."/>
            <person name="Submissions S."/>
        </authorList>
    </citation>
    <scope>NUCLEOTIDE SEQUENCE [LARGE SCALE GENOMIC DNA]</scope>
    <source>
        <strain evidence="3">DSM 4725</strain>
    </source>
</reference>